<dbReference type="Gene3D" id="3.40.50.1820">
    <property type="entry name" value="alpha/beta hydrolase"/>
    <property type="match status" value="1"/>
</dbReference>
<dbReference type="GO" id="GO:0005743">
    <property type="term" value="C:mitochondrial inner membrane"/>
    <property type="evidence" value="ECO:0007669"/>
    <property type="project" value="TreeGrafter"/>
</dbReference>
<keyword evidence="3" id="KW-1185">Reference proteome</keyword>
<accession>A0A367XMS3</accession>
<dbReference type="PANTHER" id="PTHR42886:SF23">
    <property type="entry name" value="1-ACYLGLYCEROL-3-PHOSPHATE O-ACYLTRANSFERASE ICT1-RELATED"/>
    <property type="match status" value="1"/>
</dbReference>
<dbReference type="STRING" id="5486.A0A367XMS3"/>
<dbReference type="InterPro" id="IPR029058">
    <property type="entry name" value="AB_hydrolase_fold"/>
</dbReference>
<dbReference type="GO" id="GO:0042171">
    <property type="term" value="F:lysophosphatidic acid acyltransferase activity"/>
    <property type="evidence" value="ECO:0007669"/>
    <property type="project" value="TreeGrafter"/>
</dbReference>
<dbReference type="GO" id="GO:0055088">
    <property type="term" value="P:lipid homeostasis"/>
    <property type="evidence" value="ECO:0007669"/>
    <property type="project" value="TreeGrafter"/>
</dbReference>
<dbReference type="SUPFAM" id="SSF53474">
    <property type="entry name" value="alpha/beta-Hydrolases"/>
    <property type="match status" value="1"/>
</dbReference>
<dbReference type="EMBL" id="QLNQ01000030">
    <property type="protein sequence ID" value="RCK54943.1"/>
    <property type="molecule type" value="Genomic_DNA"/>
</dbReference>
<name>A0A367XMS3_9ASCO</name>
<evidence type="ECO:0000259" key="1">
    <source>
        <dbReference type="Pfam" id="PF00561"/>
    </source>
</evidence>
<dbReference type="PANTHER" id="PTHR42886">
    <property type="entry name" value="RE40534P-RELATED"/>
    <property type="match status" value="1"/>
</dbReference>
<evidence type="ECO:0000313" key="2">
    <source>
        <dbReference type="EMBL" id="RCK54943.1"/>
    </source>
</evidence>
<dbReference type="OrthoDB" id="7457040at2759"/>
<reference evidence="2 3" key="1">
    <citation type="submission" date="2018-06" db="EMBL/GenBank/DDBJ databases">
        <title>Whole genome sequencing of Candida tropicalis (genome annotated by CSBL at Korea University).</title>
        <authorList>
            <person name="Ahn J."/>
        </authorList>
    </citation>
    <scope>NUCLEOTIDE SEQUENCE [LARGE SCALE GENOMIC DNA]</scope>
    <source>
        <strain evidence="2 3">ATCC 20962</strain>
    </source>
</reference>
<dbReference type="GO" id="GO:0035965">
    <property type="term" value="P:cardiolipin acyl-chain remodeling"/>
    <property type="evidence" value="ECO:0007669"/>
    <property type="project" value="TreeGrafter"/>
</dbReference>
<dbReference type="InterPro" id="IPR000073">
    <property type="entry name" value="AB_hydrolase_1"/>
</dbReference>
<dbReference type="GO" id="GO:0006654">
    <property type="term" value="P:phosphatidic acid biosynthetic process"/>
    <property type="evidence" value="ECO:0007669"/>
    <property type="project" value="TreeGrafter"/>
</dbReference>
<feature type="domain" description="AB hydrolase-1" evidence="1">
    <location>
        <begin position="129"/>
        <end position="264"/>
    </location>
</feature>
<dbReference type="GO" id="GO:0004623">
    <property type="term" value="F:phospholipase A2 activity"/>
    <property type="evidence" value="ECO:0007669"/>
    <property type="project" value="TreeGrafter"/>
</dbReference>
<organism evidence="2 3">
    <name type="scientific">Candida viswanathii</name>
    <dbReference type="NCBI Taxonomy" id="5486"/>
    <lineage>
        <taxon>Eukaryota</taxon>
        <taxon>Fungi</taxon>
        <taxon>Dikarya</taxon>
        <taxon>Ascomycota</taxon>
        <taxon>Saccharomycotina</taxon>
        <taxon>Pichiomycetes</taxon>
        <taxon>Debaryomycetaceae</taxon>
        <taxon>Candida/Lodderomyces clade</taxon>
        <taxon>Candida</taxon>
    </lineage>
</organism>
<evidence type="ECO:0000313" key="3">
    <source>
        <dbReference type="Proteomes" id="UP000253472"/>
    </source>
</evidence>
<dbReference type="Pfam" id="PF00561">
    <property type="entry name" value="Abhydrolase_1"/>
    <property type="match status" value="1"/>
</dbReference>
<protein>
    <submittedName>
        <fullName evidence="2">Putative cardiolipin-specific deacylase, mitochondrial</fullName>
    </submittedName>
</protein>
<comment type="caution">
    <text evidence="2">The sequence shown here is derived from an EMBL/GenBank/DDBJ whole genome shotgun (WGS) entry which is preliminary data.</text>
</comment>
<dbReference type="Proteomes" id="UP000253472">
    <property type="component" value="Unassembled WGS sequence"/>
</dbReference>
<dbReference type="AlphaFoldDB" id="A0A367XMS3"/>
<sequence length="469" mass="54516">MSEVSTLTKSTTSVYAEPNAPTVNSITLLESFKDWWASPRCLMRESKSEGAGEESEELKLAKLRNRRIEYALFRTMLPKEIYLYEPGEPEQQKKHAIFGKLLDVKLEDGNTIHEFYLENNTDSKAEEQHIVVIHGYMAAMGYFIKNIEALIKIPGMRLHFIDLPGFGNSSRPKFPKEFLIDHTKLADKISQVLQIENWFIDKIENWRIERKITKFKLIGHSMGGYLSCCYLLKYNREKLVEDVILVSPMGTESSQASLINDKQYQVNLHNDPFGELHFETKEGEDIIVTEELTAFWKAIGQPKFPKSWIVEKLWSTNRSPFEILQCFGPFYSKILSFWSFKRFKNFGNDSDTTDMIRKLHNYSYSIFNQYQGSGEVATTRLINHEILAKLPICDRGLVEFFIDSDIRSLWVYGEKDWMNSNGGQYISEQINKRTHGLSDFEIVDNAGHHLYLDNPKAFNELVIDFFRLR</sequence>
<gene>
    <name evidence="2" type="ORF">Cantr_04463</name>
</gene>
<proteinExistence type="predicted"/>